<protein>
    <submittedName>
        <fullName evidence="3">Uncharacterized protein</fullName>
    </submittedName>
</protein>
<sequence>MTIWAAVIFLMGMIALIQHLTGTYSWFVPVWSVFLMLIALAILARISDREKHGEKDALKRKIEDLERELGAGAVNKASESANSEISQP</sequence>
<evidence type="ECO:0000256" key="1">
    <source>
        <dbReference type="SAM" id="Coils"/>
    </source>
</evidence>
<dbReference type="AlphaFoldDB" id="A0A933IF45"/>
<keyword evidence="1" id="KW-0175">Coiled coil</keyword>
<keyword evidence="2" id="KW-1133">Transmembrane helix</keyword>
<name>A0A933IF45_UNCT6</name>
<evidence type="ECO:0000256" key="2">
    <source>
        <dbReference type="SAM" id="Phobius"/>
    </source>
</evidence>
<comment type="caution">
    <text evidence="3">The sequence shown here is derived from an EMBL/GenBank/DDBJ whole genome shotgun (WGS) entry which is preliminary data.</text>
</comment>
<accession>A0A933IF45</accession>
<feature type="coiled-coil region" evidence="1">
    <location>
        <begin position="48"/>
        <end position="75"/>
    </location>
</feature>
<reference evidence="3" key="1">
    <citation type="submission" date="2020-07" db="EMBL/GenBank/DDBJ databases">
        <title>Huge and variable diversity of episymbiotic CPR bacteria and DPANN archaea in groundwater ecosystems.</title>
        <authorList>
            <person name="He C.Y."/>
            <person name="Keren R."/>
            <person name="Whittaker M."/>
            <person name="Farag I.F."/>
            <person name="Doudna J."/>
            <person name="Cate J.H.D."/>
            <person name="Banfield J.F."/>
        </authorList>
    </citation>
    <scope>NUCLEOTIDE SEQUENCE</scope>
    <source>
        <strain evidence="3">NC_groundwater_1520_Pr4_B-0.1um_53_5</strain>
    </source>
</reference>
<keyword evidence="2" id="KW-0472">Membrane</keyword>
<keyword evidence="2" id="KW-0812">Transmembrane</keyword>
<gene>
    <name evidence="3" type="ORF">HY768_08710</name>
</gene>
<evidence type="ECO:0000313" key="3">
    <source>
        <dbReference type="EMBL" id="MBI4727283.1"/>
    </source>
</evidence>
<proteinExistence type="predicted"/>
<feature type="transmembrane region" description="Helical" evidence="2">
    <location>
        <begin position="26"/>
        <end position="46"/>
    </location>
</feature>
<evidence type="ECO:0000313" key="4">
    <source>
        <dbReference type="Proteomes" id="UP000736328"/>
    </source>
</evidence>
<organism evidence="3 4">
    <name type="scientific">candidate division TA06 bacterium</name>
    <dbReference type="NCBI Taxonomy" id="2250710"/>
    <lineage>
        <taxon>Bacteria</taxon>
        <taxon>Bacteria division TA06</taxon>
    </lineage>
</organism>
<dbReference type="Proteomes" id="UP000736328">
    <property type="component" value="Unassembled WGS sequence"/>
</dbReference>
<dbReference type="EMBL" id="JACQXR010000114">
    <property type="protein sequence ID" value="MBI4727283.1"/>
    <property type="molecule type" value="Genomic_DNA"/>
</dbReference>